<evidence type="ECO:0000256" key="10">
    <source>
        <dbReference type="ARBA" id="ARBA00022801"/>
    </source>
</evidence>
<evidence type="ECO:0000313" key="23">
    <source>
        <dbReference type="EMBL" id="GMM46311.1"/>
    </source>
</evidence>
<keyword evidence="24" id="KW-1185">Reference proteome</keyword>
<dbReference type="InterPro" id="IPR036397">
    <property type="entry name" value="RNaseH_sf"/>
</dbReference>
<dbReference type="GO" id="GO:0015074">
    <property type="term" value="P:DNA integration"/>
    <property type="evidence" value="ECO:0007669"/>
    <property type="project" value="UniProtKB-KW"/>
</dbReference>
<dbReference type="GO" id="GO:0003964">
    <property type="term" value="F:RNA-directed DNA polymerase activity"/>
    <property type="evidence" value="ECO:0007669"/>
    <property type="project" value="UniProtKB-KW"/>
</dbReference>
<comment type="subcellular location">
    <subcellularLocation>
        <location evidence="2">Cytoplasm</location>
    </subcellularLocation>
</comment>
<dbReference type="GO" id="GO:0032196">
    <property type="term" value="P:transposition"/>
    <property type="evidence" value="ECO:0007669"/>
    <property type="project" value="UniProtKB-KW"/>
</dbReference>
<comment type="caution">
    <text evidence="23">The sequence shown here is derived from an EMBL/GenBank/DDBJ whole genome shotgun (WGS) entry which is preliminary data.</text>
</comment>
<evidence type="ECO:0000259" key="22">
    <source>
        <dbReference type="PROSITE" id="PS50994"/>
    </source>
</evidence>
<dbReference type="PANTHER" id="PTHR42648:SF11">
    <property type="entry name" value="TRANSPOSON TY4-P GAG-POL POLYPROTEIN"/>
    <property type="match status" value="1"/>
</dbReference>
<evidence type="ECO:0000313" key="24">
    <source>
        <dbReference type="Proteomes" id="UP001378960"/>
    </source>
</evidence>
<keyword evidence="17" id="KW-0233">DNA recombination</keyword>
<dbReference type="PROSITE" id="PS50994">
    <property type="entry name" value="INTEGRASE"/>
    <property type="match status" value="1"/>
</dbReference>
<protein>
    <recommendedName>
        <fullName evidence="22">Integrase catalytic domain-containing protein</fullName>
    </recommendedName>
</protein>
<proteinExistence type="predicted"/>
<accession>A0AAV5R4X5</accession>
<dbReference type="SUPFAM" id="SSF53098">
    <property type="entry name" value="Ribonuclease H-like"/>
    <property type="match status" value="1"/>
</dbReference>
<keyword evidence="6" id="KW-0548">Nucleotidyltransferase</keyword>
<dbReference type="GO" id="GO:0004523">
    <property type="term" value="F:RNA-DNA hybrid ribonuclease activity"/>
    <property type="evidence" value="ECO:0007669"/>
    <property type="project" value="UniProtKB-EC"/>
</dbReference>
<evidence type="ECO:0000256" key="12">
    <source>
        <dbReference type="ARBA" id="ARBA00022884"/>
    </source>
</evidence>
<dbReference type="InterPro" id="IPR039537">
    <property type="entry name" value="Retrotran_Ty1/copia-like"/>
</dbReference>
<evidence type="ECO:0000256" key="19">
    <source>
        <dbReference type="ARBA" id="ARBA00025615"/>
    </source>
</evidence>
<keyword evidence="15" id="KW-0239">DNA-directed DNA polymerase</keyword>
<comment type="function">
    <text evidence="19">Integrase (IN) targets the VLP to the nucleus, where a subparticle preintegration complex (PIC) containing at least integrase and the newly synthesized dsDNA copy of the retrotransposon must transit the nuclear membrane. Once in the nucleus, integrase performs the integration of the dsDNA into the host genome.</text>
</comment>
<keyword evidence="4" id="KW-0815">Transposition</keyword>
<comment type="catalytic activity">
    <reaction evidence="20">
        <text>DNA(n) + a 2'-deoxyribonucleoside 5'-triphosphate = DNA(n+1) + diphosphate</text>
        <dbReference type="Rhea" id="RHEA:22508"/>
        <dbReference type="Rhea" id="RHEA-COMP:17339"/>
        <dbReference type="Rhea" id="RHEA-COMP:17340"/>
        <dbReference type="ChEBI" id="CHEBI:33019"/>
        <dbReference type="ChEBI" id="CHEBI:61560"/>
        <dbReference type="ChEBI" id="CHEBI:173112"/>
        <dbReference type="EC" id="2.7.7.49"/>
    </reaction>
</comment>
<keyword evidence="11" id="KW-0460">Magnesium</keyword>
<keyword evidence="13" id="KW-0229">DNA integration</keyword>
<keyword evidence="16" id="KW-0238">DNA-binding</keyword>
<dbReference type="PANTHER" id="PTHR42648">
    <property type="entry name" value="TRANSPOSASE, PUTATIVE-RELATED"/>
    <property type="match status" value="1"/>
</dbReference>
<dbReference type="Proteomes" id="UP001378960">
    <property type="component" value="Unassembled WGS sequence"/>
</dbReference>
<dbReference type="GO" id="GO:0003677">
    <property type="term" value="F:DNA binding"/>
    <property type="evidence" value="ECO:0007669"/>
    <property type="project" value="UniProtKB-KW"/>
</dbReference>
<sequence>MLLPGLRSLLTDSDCSSCLLAKARRANAIEQSHDKYIDGVKFSTVSTDVCQIIRPFQPDRPEYFISFKCNTSGYVMIHPITGKNAVYDAIKQYVHWVSTQFGKVVKSFFCDQGTEYFNKNVLTFFNDSGIELHYTSGYTPPANGVAERLNLTMLNDVRAMLIHAGLPSQSWPEAAQYSVLIRNHIYSSKLKQSPAVSLGIHSI</sequence>
<evidence type="ECO:0000256" key="17">
    <source>
        <dbReference type="ARBA" id="ARBA00023172"/>
    </source>
</evidence>
<dbReference type="Gene3D" id="3.30.420.10">
    <property type="entry name" value="Ribonuclease H-like superfamily/Ribonuclease H"/>
    <property type="match status" value="1"/>
</dbReference>
<evidence type="ECO:0000256" key="6">
    <source>
        <dbReference type="ARBA" id="ARBA00022695"/>
    </source>
</evidence>
<keyword evidence="5" id="KW-0808">Transferase</keyword>
<evidence type="ECO:0000256" key="15">
    <source>
        <dbReference type="ARBA" id="ARBA00022932"/>
    </source>
</evidence>
<evidence type="ECO:0000256" key="20">
    <source>
        <dbReference type="ARBA" id="ARBA00048173"/>
    </source>
</evidence>
<dbReference type="GO" id="GO:0003887">
    <property type="term" value="F:DNA-directed DNA polymerase activity"/>
    <property type="evidence" value="ECO:0007669"/>
    <property type="project" value="UniProtKB-KW"/>
</dbReference>
<reference evidence="23 24" key="1">
    <citation type="journal article" date="2023" name="Elife">
        <title>Identification of key yeast species and microbe-microbe interactions impacting larval growth of Drosophila in the wild.</title>
        <authorList>
            <person name="Mure A."/>
            <person name="Sugiura Y."/>
            <person name="Maeda R."/>
            <person name="Honda K."/>
            <person name="Sakurai N."/>
            <person name="Takahashi Y."/>
            <person name="Watada M."/>
            <person name="Katoh T."/>
            <person name="Gotoh A."/>
            <person name="Gotoh Y."/>
            <person name="Taniguchi I."/>
            <person name="Nakamura K."/>
            <person name="Hayashi T."/>
            <person name="Katayama T."/>
            <person name="Uemura T."/>
            <person name="Hattori Y."/>
        </authorList>
    </citation>
    <scope>NUCLEOTIDE SEQUENCE [LARGE SCALE GENOMIC DNA]</scope>
    <source>
        <strain evidence="23 24">PK-24</strain>
    </source>
</reference>
<evidence type="ECO:0000256" key="13">
    <source>
        <dbReference type="ARBA" id="ARBA00022908"/>
    </source>
</evidence>
<keyword evidence="8" id="KW-0479">Metal-binding</keyword>
<evidence type="ECO:0000256" key="2">
    <source>
        <dbReference type="ARBA" id="ARBA00004496"/>
    </source>
</evidence>
<gene>
    <name evidence="23" type="ORF">DAPK24_028860</name>
</gene>
<keyword evidence="3" id="KW-0963">Cytoplasm</keyword>
<keyword evidence="10" id="KW-0378">Hydrolase</keyword>
<evidence type="ECO:0000256" key="16">
    <source>
        <dbReference type="ARBA" id="ARBA00023125"/>
    </source>
</evidence>
<comment type="catalytic activity">
    <reaction evidence="1">
        <text>Endonucleolytic cleavage to 5'-phosphomonoester.</text>
        <dbReference type="EC" id="3.1.26.4"/>
    </reaction>
</comment>
<evidence type="ECO:0000256" key="7">
    <source>
        <dbReference type="ARBA" id="ARBA00022722"/>
    </source>
</evidence>
<dbReference type="InterPro" id="IPR012337">
    <property type="entry name" value="RNaseH-like_sf"/>
</dbReference>
<dbReference type="InterPro" id="IPR001584">
    <property type="entry name" value="Integrase_cat-core"/>
</dbReference>
<dbReference type="GO" id="GO:0005737">
    <property type="term" value="C:cytoplasm"/>
    <property type="evidence" value="ECO:0007669"/>
    <property type="project" value="UniProtKB-SubCell"/>
</dbReference>
<keyword evidence="14" id="KW-0695">RNA-directed DNA polymerase</keyword>
<dbReference type="EMBL" id="BTGB01000003">
    <property type="protein sequence ID" value="GMM46311.1"/>
    <property type="molecule type" value="Genomic_DNA"/>
</dbReference>
<name>A0AAV5R4X5_PICKL</name>
<evidence type="ECO:0000256" key="1">
    <source>
        <dbReference type="ARBA" id="ARBA00000077"/>
    </source>
</evidence>
<dbReference type="AlphaFoldDB" id="A0AAV5R4X5"/>
<dbReference type="GO" id="GO:0005634">
    <property type="term" value="C:nucleus"/>
    <property type="evidence" value="ECO:0007669"/>
    <property type="project" value="UniProtKB-ARBA"/>
</dbReference>
<organism evidence="23 24">
    <name type="scientific">Pichia kluyveri</name>
    <name type="common">Yeast</name>
    <dbReference type="NCBI Taxonomy" id="36015"/>
    <lineage>
        <taxon>Eukaryota</taxon>
        <taxon>Fungi</taxon>
        <taxon>Dikarya</taxon>
        <taxon>Ascomycota</taxon>
        <taxon>Saccharomycotina</taxon>
        <taxon>Pichiomycetes</taxon>
        <taxon>Pichiales</taxon>
        <taxon>Pichiaceae</taxon>
        <taxon>Pichia</taxon>
    </lineage>
</organism>
<keyword evidence="9" id="KW-0255">Endonuclease</keyword>
<evidence type="ECO:0000256" key="18">
    <source>
        <dbReference type="ARBA" id="ARBA00025590"/>
    </source>
</evidence>
<comment type="catalytic activity">
    <reaction evidence="21">
        <text>DNA(n) + a 2'-deoxyribonucleoside 5'-triphosphate = DNA(n+1) + diphosphate</text>
        <dbReference type="Rhea" id="RHEA:22508"/>
        <dbReference type="Rhea" id="RHEA-COMP:17339"/>
        <dbReference type="Rhea" id="RHEA-COMP:17340"/>
        <dbReference type="ChEBI" id="CHEBI:33019"/>
        <dbReference type="ChEBI" id="CHEBI:61560"/>
        <dbReference type="ChEBI" id="CHEBI:173112"/>
        <dbReference type="EC" id="2.7.7.7"/>
    </reaction>
</comment>
<dbReference type="GO" id="GO:0046872">
    <property type="term" value="F:metal ion binding"/>
    <property type="evidence" value="ECO:0007669"/>
    <property type="project" value="UniProtKB-KW"/>
</dbReference>
<feature type="domain" description="Integrase catalytic" evidence="22">
    <location>
        <begin position="37"/>
        <end position="202"/>
    </location>
</feature>
<evidence type="ECO:0000256" key="8">
    <source>
        <dbReference type="ARBA" id="ARBA00022723"/>
    </source>
</evidence>
<dbReference type="GO" id="GO:0003723">
    <property type="term" value="F:RNA binding"/>
    <property type="evidence" value="ECO:0007669"/>
    <property type="project" value="UniProtKB-KW"/>
</dbReference>
<evidence type="ECO:0000256" key="11">
    <source>
        <dbReference type="ARBA" id="ARBA00022842"/>
    </source>
</evidence>
<evidence type="ECO:0000256" key="4">
    <source>
        <dbReference type="ARBA" id="ARBA00022578"/>
    </source>
</evidence>
<evidence type="ECO:0000256" key="9">
    <source>
        <dbReference type="ARBA" id="ARBA00022759"/>
    </source>
</evidence>
<evidence type="ECO:0000256" key="14">
    <source>
        <dbReference type="ARBA" id="ARBA00022918"/>
    </source>
</evidence>
<evidence type="ECO:0000256" key="21">
    <source>
        <dbReference type="ARBA" id="ARBA00049244"/>
    </source>
</evidence>
<evidence type="ECO:0000256" key="5">
    <source>
        <dbReference type="ARBA" id="ARBA00022679"/>
    </source>
</evidence>
<dbReference type="GO" id="GO:0006310">
    <property type="term" value="P:DNA recombination"/>
    <property type="evidence" value="ECO:0007669"/>
    <property type="project" value="UniProtKB-KW"/>
</dbReference>
<keyword evidence="7" id="KW-0540">Nuclease</keyword>
<comment type="function">
    <text evidence="18">Reverse transcriptase/ribonuclease H (RT) is a multifunctional enzyme that catalyzes the conversion of the retro-elements RNA genome into dsDNA within the VLP. The enzyme displays a DNA polymerase activity that can copy either DNA or RNA templates, and a ribonuclease H (RNase H) activity that cleaves the RNA strand of RNA-DNA heteroduplexes during plus-strand synthesis and hydrolyzes RNA primers. The conversion leads to a linear dsDNA copy of the retrotransposon that includes long terminal repeats (LTRs) at both ends.</text>
</comment>
<keyword evidence="12" id="KW-0694">RNA-binding</keyword>
<evidence type="ECO:0000256" key="3">
    <source>
        <dbReference type="ARBA" id="ARBA00022490"/>
    </source>
</evidence>